<dbReference type="PANTHER" id="PTHR48060:SF21">
    <property type="entry name" value="L DOMAIN-LIKE PROTEIN"/>
    <property type="match status" value="1"/>
</dbReference>
<keyword evidence="7" id="KW-1185">Reference proteome</keyword>
<organism evidence="6 7">
    <name type="scientific">Salix viminalis</name>
    <name type="common">Common osier</name>
    <name type="synonym">Basket willow</name>
    <dbReference type="NCBI Taxonomy" id="40686"/>
    <lineage>
        <taxon>Eukaryota</taxon>
        <taxon>Viridiplantae</taxon>
        <taxon>Streptophyta</taxon>
        <taxon>Embryophyta</taxon>
        <taxon>Tracheophyta</taxon>
        <taxon>Spermatophyta</taxon>
        <taxon>Magnoliopsida</taxon>
        <taxon>eudicotyledons</taxon>
        <taxon>Gunneridae</taxon>
        <taxon>Pentapetalae</taxon>
        <taxon>rosids</taxon>
        <taxon>fabids</taxon>
        <taxon>Malpighiales</taxon>
        <taxon>Salicaceae</taxon>
        <taxon>Saliceae</taxon>
        <taxon>Salix</taxon>
    </lineage>
</organism>
<keyword evidence="3" id="KW-0677">Repeat</keyword>
<evidence type="ECO:0000256" key="1">
    <source>
        <dbReference type="ARBA" id="ARBA00022614"/>
    </source>
</evidence>
<protein>
    <recommendedName>
        <fullName evidence="5">Leucine-rich repeat-containing N-terminal plant-type domain-containing protein</fullName>
    </recommendedName>
</protein>
<dbReference type="InterPro" id="IPR032675">
    <property type="entry name" value="LRR_dom_sf"/>
</dbReference>
<comment type="caution">
    <text evidence="6">The sequence shown here is derived from an EMBL/GenBank/DDBJ whole genome shotgun (WGS) entry which is preliminary data.</text>
</comment>
<dbReference type="OrthoDB" id="10590703at2759"/>
<name>A0A9Q0V7U4_SALVM</name>
<dbReference type="InterPro" id="IPR013210">
    <property type="entry name" value="LRR_N_plant-typ"/>
</dbReference>
<dbReference type="Pfam" id="PF08263">
    <property type="entry name" value="LRRNT_2"/>
    <property type="match status" value="1"/>
</dbReference>
<evidence type="ECO:0000259" key="5">
    <source>
        <dbReference type="Pfam" id="PF08263"/>
    </source>
</evidence>
<evidence type="ECO:0000256" key="3">
    <source>
        <dbReference type="ARBA" id="ARBA00022737"/>
    </source>
</evidence>
<gene>
    <name evidence="6" type="ORF">OIU85_017394</name>
</gene>
<evidence type="ECO:0000313" key="6">
    <source>
        <dbReference type="EMBL" id="KAJ6743437.1"/>
    </source>
</evidence>
<evidence type="ECO:0000256" key="4">
    <source>
        <dbReference type="SAM" id="SignalP"/>
    </source>
</evidence>
<dbReference type="Gene3D" id="3.80.10.10">
    <property type="entry name" value="Ribonuclease Inhibitor"/>
    <property type="match status" value="1"/>
</dbReference>
<dbReference type="EMBL" id="JAPFFL010000002">
    <property type="protein sequence ID" value="KAJ6743437.1"/>
    <property type="molecule type" value="Genomic_DNA"/>
</dbReference>
<dbReference type="SUPFAM" id="SSF52058">
    <property type="entry name" value="L domain-like"/>
    <property type="match status" value="1"/>
</dbReference>
<dbReference type="Proteomes" id="UP001151529">
    <property type="component" value="Chromosome 6"/>
</dbReference>
<evidence type="ECO:0000256" key="2">
    <source>
        <dbReference type="ARBA" id="ARBA00022729"/>
    </source>
</evidence>
<accession>A0A9Q0V7U4</accession>
<dbReference type="PANTHER" id="PTHR48060">
    <property type="entry name" value="DNA DAMAGE-REPAIR/TOLERATION PROTEIN DRT100"/>
    <property type="match status" value="1"/>
</dbReference>
<dbReference type="AlphaFoldDB" id="A0A9Q0V7U4"/>
<dbReference type="InterPro" id="IPR053211">
    <property type="entry name" value="DNA_repair-toleration"/>
</dbReference>
<feature type="chain" id="PRO_5040183238" description="Leucine-rich repeat-containing N-terminal plant-type domain-containing protein" evidence="4">
    <location>
        <begin position="24"/>
        <end position="148"/>
    </location>
</feature>
<keyword evidence="2 4" id="KW-0732">Signal</keyword>
<feature type="signal peptide" evidence="4">
    <location>
        <begin position="1"/>
        <end position="23"/>
    </location>
</feature>
<proteinExistence type="predicted"/>
<feature type="domain" description="Leucine-rich repeat-containing N-terminal plant-type" evidence="5">
    <location>
        <begin position="24"/>
        <end position="64"/>
    </location>
</feature>
<evidence type="ECO:0000313" key="7">
    <source>
        <dbReference type="Proteomes" id="UP001151529"/>
    </source>
</evidence>
<sequence length="148" mass="16722">MLSKHNSLSVIIFIFFFFSSSLSSPDFNTLLSFKSSLLDSSNALSTWVNSTNPCTDSWLGVTCNPATHRVTKLVLENLNLTGSIDALSQLTQLRLLSLKRNHLSSAFRFELFLFEKPQASLPLSQPPYREFPRWNPLSLASPETRHFV</sequence>
<keyword evidence="1" id="KW-0433">Leucine-rich repeat</keyword>
<reference evidence="6" key="2">
    <citation type="journal article" date="2023" name="Int. J. Mol. Sci.">
        <title>De Novo Assembly and Annotation of 11 Diverse Shrub Willow (Salix) Genomes Reveals Novel Gene Organization in Sex-Linked Regions.</title>
        <authorList>
            <person name="Hyden B."/>
            <person name="Feng K."/>
            <person name="Yates T.B."/>
            <person name="Jawdy S."/>
            <person name="Cereghino C."/>
            <person name="Smart L.B."/>
            <person name="Muchero W."/>
        </authorList>
    </citation>
    <scope>NUCLEOTIDE SEQUENCE [LARGE SCALE GENOMIC DNA]</scope>
    <source>
        <tissue evidence="6">Shoot tip</tissue>
    </source>
</reference>
<reference evidence="6" key="1">
    <citation type="submission" date="2022-11" db="EMBL/GenBank/DDBJ databases">
        <authorList>
            <person name="Hyden B.L."/>
            <person name="Feng K."/>
            <person name="Yates T."/>
            <person name="Jawdy S."/>
            <person name="Smart L.B."/>
            <person name="Muchero W."/>
        </authorList>
    </citation>
    <scope>NUCLEOTIDE SEQUENCE</scope>
    <source>
        <tissue evidence="6">Shoot tip</tissue>
    </source>
</reference>